<evidence type="ECO:0000256" key="4">
    <source>
        <dbReference type="ARBA" id="ARBA00022759"/>
    </source>
</evidence>
<keyword evidence="7" id="KW-0812">Transmembrane</keyword>
<dbReference type="GO" id="GO:0006314">
    <property type="term" value="P:intron homing"/>
    <property type="evidence" value="ECO:0007669"/>
    <property type="project" value="UniProtKB-KW"/>
</dbReference>
<feature type="transmembrane region" description="Helical" evidence="7">
    <location>
        <begin position="33"/>
        <end position="55"/>
    </location>
</feature>
<geneLocation type="mitochondrion" evidence="9"/>
<evidence type="ECO:0000256" key="1">
    <source>
        <dbReference type="ARBA" id="ARBA00009332"/>
    </source>
</evidence>
<dbReference type="GO" id="GO:0005739">
    <property type="term" value="C:mitochondrion"/>
    <property type="evidence" value="ECO:0007669"/>
    <property type="project" value="UniProtKB-ARBA"/>
</dbReference>
<keyword evidence="7" id="KW-0472">Membrane</keyword>
<dbReference type="InterPro" id="IPR000883">
    <property type="entry name" value="Cyt_C_Oxase_1"/>
</dbReference>
<dbReference type="InterPro" id="IPR023616">
    <property type="entry name" value="Cyt_c_oxase-like_su1_dom"/>
</dbReference>
<dbReference type="PROSITE" id="PS50855">
    <property type="entry name" value="COX1"/>
    <property type="match status" value="1"/>
</dbReference>
<proteinExistence type="inferred from homology"/>
<evidence type="ECO:0000256" key="3">
    <source>
        <dbReference type="ARBA" id="ARBA00022722"/>
    </source>
</evidence>
<dbReference type="GO" id="GO:0020037">
    <property type="term" value="F:heme binding"/>
    <property type="evidence" value="ECO:0007669"/>
    <property type="project" value="InterPro"/>
</dbReference>
<dbReference type="PRINTS" id="PR01165">
    <property type="entry name" value="CYCOXIDASEI"/>
</dbReference>
<accession>Q6ED50</accession>
<reference evidence="9" key="1">
    <citation type="journal article" date="2008" name="FEMS Yeast Res.">
        <title>Complete mitochondrial genome sequence of the wine yeast Candida zemplinina: intraspecies distribution of a novel group-IIB1 intron with eubacterial affiliations.</title>
        <authorList>
            <person name="Pramateftaki P.V."/>
            <person name="Kouvelis V.N."/>
            <person name="Lanaridis P."/>
            <person name="Typas M.A."/>
        </authorList>
    </citation>
    <scope>NUCLEOTIDE SEQUENCE</scope>
    <source>
        <strain evidence="9">CECT 11046</strain>
    </source>
</reference>
<dbReference type="PANTHER" id="PTHR10422">
    <property type="entry name" value="CYTOCHROME C OXIDASE SUBUNIT 1"/>
    <property type="match status" value="1"/>
</dbReference>
<dbReference type="SUPFAM" id="SSF81442">
    <property type="entry name" value="Cytochrome c oxidase subunit I-like"/>
    <property type="match status" value="1"/>
</dbReference>
<evidence type="ECO:0000256" key="6">
    <source>
        <dbReference type="ARBA" id="ARBA00022886"/>
    </source>
</evidence>
<evidence type="ECO:0000256" key="2">
    <source>
        <dbReference type="ARBA" id="ARBA00010468"/>
    </source>
</evidence>
<feature type="transmembrane region" description="Helical" evidence="7">
    <location>
        <begin position="166"/>
        <end position="189"/>
    </location>
</feature>
<dbReference type="PANTHER" id="PTHR10422:SF18">
    <property type="entry name" value="CYTOCHROME C OXIDASE SUBUNIT 1"/>
    <property type="match status" value="1"/>
</dbReference>
<keyword evidence="6" id="KW-0404">Intron homing</keyword>
<dbReference type="GO" id="GO:0015990">
    <property type="term" value="P:electron transport coupled proton transport"/>
    <property type="evidence" value="ECO:0007669"/>
    <property type="project" value="TreeGrafter"/>
</dbReference>
<dbReference type="InterPro" id="IPR004860">
    <property type="entry name" value="LAGLIDADG_dom"/>
</dbReference>
<feature type="domain" description="Cytochrome oxidase subunit I profile" evidence="8">
    <location>
        <begin position="16"/>
        <end position="254"/>
    </location>
</feature>
<comment type="similarity">
    <text evidence="1">In the C-terminal section; belongs to the LAGLIDADG endonuclease family.</text>
</comment>
<dbReference type="GO" id="GO:0006123">
    <property type="term" value="P:mitochondrial electron transport, cytochrome c to oxygen"/>
    <property type="evidence" value="ECO:0007669"/>
    <property type="project" value="TreeGrafter"/>
</dbReference>
<dbReference type="GeneID" id="2886000"/>
<keyword evidence="3" id="KW-0540">Nuclease</keyword>
<evidence type="ECO:0000256" key="5">
    <source>
        <dbReference type="ARBA" id="ARBA00022801"/>
    </source>
</evidence>
<dbReference type="Gene3D" id="1.20.210.10">
    <property type="entry name" value="Cytochrome c oxidase-like, subunit I domain"/>
    <property type="match status" value="1"/>
</dbReference>
<protein>
    <submittedName>
        <fullName evidence="9">Cox-i2 protein</fullName>
    </submittedName>
</protein>
<dbReference type="EMBL" id="AY445918">
    <property type="protein sequence ID" value="AAR10349.2"/>
    <property type="molecule type" value="Genomic_DNA"/>
</dbReference>
<feature type="transmembrane region" description="Helical" evidence="7">
    <location>
        <begin position="201"/>
        <end position="229"/>
    </location>
</feature>
<dbReference type="GO" id="GO:0016787">
    <property type="term" value="F:hydrolase activity"/>
    <property type="evidence" value="ECO:0007669"/>
    <property type="project" value="UniProtKB-KW"/>
</dbReference>
<evidence type="ECO:0000313" key="9">
    <source>
        <dbReference type="EMBL" id="AAR10349.2"/>
    </source>
</evidence>
<evidence type="ECO:0000256" key="7">
    <source>
        <dbReference type="SAM" id="Phobius"/>
    </source>
</evidence>
<comment type="similarity">
    <text evidence="2">In the N-terminal section; belongs to the heme-copper respiratory oxidase family.</text>
</comment>
<dbReference type="GO" id="GO:0004129">
    <property type="term" value="F:cytochrome-c oxidase activity"/>
    <property type="evidence" value="ECO:0007669"/>
    <property type="project" value="InterPro"/>
</dbReference>
<dbReference type="AlphaFoldDB" id="Q6ED50"/>
<feature type="transmembrane region" description="Helical" evidence="7">
    <location>
        <begin position="258"/>
        <end position="277"/>
    </location>
</feature>
<organism evidence="9">
    <name type="scientific">Starmerella bacillaris</name>
    <name type="common">Yeast</name>
    <name type="synonym">Candida zemplinina</name>
    <dbReference type="NCBI Taxonomy" id="1247836"/>
    <lineage>
        <taxon>Eukaryota</taxon>
        <taxon>Fungi</taxon>
        <taxon>Dikarya</taxon>
        <taxon>Ascomycota</taxon>
        <taxon>Saccharomycotina</taxon>
        <taxon>Dipodascomycetes</taxon>
        <taxon>Dipodascales</taxon>
        <taxon>Trichomonascaceae</taxon>
        <taxon>Starmerella</taxon>
    </lineage>
</organism>
<keyword evidence="4" id="KW-0255">Endonuclease</keyword>
<feature type="transmembrane region" description="Helical" evidence="7">
    <location>
        <begin position="75"/>
        <end position="97"/>
    </location>
</feature>
<name>Q6ED50_STABA</name>
<keyword evidence="9" id="KW-0496">Mitochondrion</keyword>
<dbReference type="GO" id="GO:0016020">
    <property type="term" value="C:membrane"/>
    <property type="evidence" value="ECO:0007669"/>
    <property type="project" value="InterPro"/>
</dbReference>
<dbReference type="Pfam" id="PF00115">
    <property type="entry name" value="COX1"/>
    <property type="match status" value="1"/>
</dbReference>
<dbReference type="SUPFAM" id="SSF55608">
    <property type="entry name" value="Homing endonucleases"/>
    <property type="match status" value="2"/>
</dbReference>
<dbReference type="InterPro" id="IPR036927">
    <property type="entry name" value="Cyt_c_oxase-like_su1_sf"/>
</dbReference>
<dbReference type="Gene3D" id="3.10.28.10">
    <property type="entry name" value="Homing endonucleases"/>
    <property type="match status" value="2"/>
</dbReference>
<dbReference type="Pfam" id="PF00961">
    <property type="entry name" value="LAGLIDADG_1"/>
    <property type="match status" value="1"/>
</dbReference>
<dbReference type="RefSeq" id="YP_052719.2">
    <property type="nucleotide sequence ID" value="NC_005972.1"/>
</dbReference>
<keyword evidence="5" id="KW-0378">Hydrolase</keyword>
<dbReference type="GO" id="GO:0004519">
    <property type="term" value="F:endonuclease activity"/>
    <property type="evidence" value="ECO:0007669"/>
    <property type="project" value="UniProtKB-KW"/>
</dbReference>
<gene>
    <name evidence="9" type="primary">cox-i2</name>
</gene>
<keyword evidence="7" id="KW-1133">Transmembrane helix</keyword>
<feature type="transmembrane region" description="Helical" evidence="7">
    <location>
        <begin position="118"/>
        <end position="136"/>
    </location>
</feature>
<evidence type="ECO:0000259" key="8">
    <source>
        <dbReference type="PROSITE" id="PS50855"/>
    </source>
</evidence>
<dbReference type="InterPro" id="IPR027434">
    <property type="entry name" value="Homing_endonucl"/>
</dbReference>
<sequence length="586" mass="67864">MNINLINNYVGPTKGYHWVESWLFSTNCQNMSILYGMFSLFSGLVGLSLSVLMRIELSSPNPQMLMHNGQLWNVLMTAHALFMVFYLVMPMTMGALANYLVPLQMGSNDTAFPRMNNLAFVVLLPSMLFAVLSCLIDEGPGSGWTLYPPLTSLQSHSGSSMDMAMFALHLSGLSSIFGAINLMVTIINMRANGMDYSKLPLFVWSVLMTAVLMMLALPVLAAGLTMLLMDRNFNTSFFVVSGGGDPLLYEHIFYKNPVLILIWLTSGMYTILTLNNLKTRSYLINKLIHPSDMVGTYKKENNISFIKSNMNLDSFYLEYNKYYNKKPSSEFLEWFIGFFEGNGEFINYKNKRVSLCMFQKEKEMLFFIKQNLSMGNIQYYSKKKNMYQLIMSKQTDLIILANLFNGNITLPMKLTKFQMFLSNLNMNLIKQNLSIINFISHCRLPSLNDYWLSGLTDANGYFSMYFFNDFKYSIQYLMSQKYDINKMILEYINFNLFNFEMNYVNSHKNNYELKINDIHNCNKLMSLYFDNFPLFSKKLENYNKWKYITNQIEKKNHLDKIKRMELIKMSKLIKDPRGPGGNIPRS</sequence>